<evidence type="ECO:0000256" key="7">
    <source>
        <dbReference type="ARBA" id="ARBA00023014"/>
    </source>
</evidence>
<reference evidence="9 10" key="1">
    <citation type="journal article" date="2014" name="Genome Announc.">
        <title>Draft Genome Sequence of Magnetospirillum sp. Strain SO-1, a Freshwater Magnetotactic Bacterium Isolated from the Ol'khovka River, Russia.</title>
        <authorList>
            <person name="Grouzdev D.S."/>
            <person name="Dziuba M.V."/>
            <person name="Sukhacheva M.S."/>
            <person name="Mardanov A.V."/>
            <person name="Beletskiy A.V."/>
            <person name="Kuznetsov B.B."/>
            <person name="Skryabin K.G."/>
        </authorList>
    </citation>
    <scope>NUCLEOTIDE SEQUENCE [LARGE SCALE GENOMIC DNA]</scope>
    <source>
        <strain evidence="9 10">SO-1</strain>
    </source>
</reference>
<evidence type="ECO:0000256" key="3">
    <source>
        <dbReference type="ARBA" id="ARBA00022691"/>
    </source>
</evidence>
<dbReference type="PANTHER" id="PTHR11228">
    <property type="entry name" value="RADICAL SAM DOMAIN PROTEIN"/>
    <property type="match status" value="1"/>
</dbReference>
<dbReference type="SFLD" id="SFLDG01387">
    <property type="entry name" value="BtrN-like_SPASM_domain_contain"/>
    <property type="match status" value="1"/>
</dbReference>
<dbReference type="PATRIC" id="fig|1244869.3.peg.2794"/>
<dbReference type="OrthoDB" id="5288924at2"/>
<dbReference type="Pfam" id="PF13186">
    <property type="entry name" value="SPASM"/>
    <property type="match status" value="1"/>
</dbReference>
<dbReference type="Pfam" id="PF04055">
    <property type="entry name" value="Radical_SAM"/>
    <property type="match status" value="1"/>
</dbReference>
<dbReference type="PROSITE" id="PS51918">
    <property type="entry name" value="RADICAL_SAM"/>
    <property type="match status" value="1"/>
</dbReference>
<evidence type="ECO:0000256" key="2">
    <source>
        <dbReference type="ARBA" id="ARBA00022485"/>
    </source>
</evidence>
<comment type="cofactor">
    <cofactor evidence="1">
        <name>[4Fe-4S] cluster</name>
        <dbReference type="ChEBI" id="CHEBI:49883"/>
    </cofactor>
</comment>
<dbReference type="Proteomes" id="UP000011744">
    <property type="component" value="Unassembled WGS sequence"/>
</dbReference>
<keyword evidence="5" id="KW-0560">Oxidoreductase</keyword>
<proteinExistence type="predicted"/>
<dbReference type="eggNOG" id="COG0535">
    <property type="taxonomic scope" value="Bacteria"/>
</dbReference>
<dbReference type="RefSeq" id="WP_008618564.1">
    <property type="nucleotide sequence ID" value="NZ_AONQ01000037.1"/>
</dbReference>
<dbReference type="GO" id="GO:0051539">
    <property type="term" value="F:4 iron, 4 sulfur cluster binding"/>
    <property type="evidence" value="ECO:0007669"/>
    <property type="project" value="UniProtKB-KW"/>
</dbReference>
<dbReference type="SFLD" id="SFLDS00029">
    <property type="entry name" value="Radical_SAM"/>
    <property type="match status" value="1"/>
</dbReference>
<dbReference type="Gene3D" id="3.20.20.70">
    <property type="entry name" value="Aldolase class I"/>
    <property type="match status" value="1"/>
</dbReference>
<evidence type="ECO:0000256" key="4">
    <source>
        <dbReference type="ARBA" id="ARBA00022723"/>
    </source>
</evidence>
<evidence type="ECO:0000259" key="8">
    <source>
        <dbReference type="PROSITE" id="PS51918"/>
    </source>
</evidence>
<dbReference type="InterPro" id="IPR013785">
    <property type="entry name" value="Aldolase_TIM"/>
</dbReference>
<evidence type="ECO:0000256" key="1">
    <source>
        <dbReference type="ARBA" id="ARBA00001966"/>
    </source>
</evidence>
<dbReference type="InterPro" id="IPR050377">
    <property type="entry name" value="Radical_SAM_PqqE_MftC-like"/>
</dbReference>
<keyword evidence="7" id="KW-0411">Iron-sulfur</keyword>
<feature type="domain" description="Radical SAM core" evidence="8">
    <location>
        <begin position="28"/>
        <end position="243"/>
    </location>
</feature>
<keyword evidence="10" id="KW-1185">Reference proteome</keyword>
<dbReference type="InterPro" id="IPR000385">
    <property type="entry name" value="MoaA_NifB_PqqE_Fe-S-bd_CS"/>
</dbReference>
<dbReference type="STRING" id="1244869.H261_13865"/>
<dbReference type="InterPro" id="IPR034391">
    <property type="entry name" value="AdoMet-like_SPASM_containing"/>
</dbReference>
<dbReference type="PROSITE" id="PS01305">
    <property type="entry name" value="MOAA_NIFB_PQQE"/>
    <property type="match status" value="1"/>
</dbReference>
<evidence type="ECO:0000256" key="6">
    <source>
        <dbReference type="ARBA" id="ARBA00023004"/>
    </source>
</evidence>
<evidence type="ECO:0000313" key="10">
    <source>
        <dbReference type="Proteomes" id="UP000011744"/>
    </source>
</evidence>
<dbReference type="PANTHER" id="PTHR11228:SF7">
    <property type="entry name" value="PQQA PEPTIDE CYCLASE"/>
    <property type="match status" value="1"/>
</dbReference>
<accession>M2ZPS7</accession>
<dbReference type="InterPro" id="IPR007197">
    <property type="entry name" value="rSAM"/>
</dbReference>
<dbReference type="GO" id="GO:0046872">
    <property type="term" value="F:metal ion binding"/>
    <property type="evidence" value="ECO:0007669"/>
    <property type="project" value="UniProtKB-KW"/>
</dbReference>
<keyword evidence="3" id="KW-0949">S-adenosyl-L-methionine</keyword>
<dbReference type="CDD" id="cd01335">
    <property type="entry name" value="Radical_SAM"/>
    <property type="match status" value="1"/>
</dbReference>
<dbReference type="InterPro" id="IPR058240">
    <property type="entry name" value="rSAM_sf"/>
</dbReference>
<dbReference type="EMBL" id="AONQ01000037">
    <property type="protein sequence ID" value="EME69307.1"/>
    <property type="molecule type" value="Genomic_DNA"/>
</dbReference>
<dbReference type="AlphaFoldDB" id="M2ZPS7"/>
<gene>
    <name evidence="9" type="ORF">H261_13865</name>
</gene>
<sequence>MTERANPLDPLYALCNQGNSAEKYAGLPAFPRLVDLELTNTCNFRCLMCPTGNFSQRREKGLMSEEVFYRVLDQLAPTRTPIRFIRWGEPLLHPKVVDFIEACSRAGIVSHMNTNGSKLTEELAGQLIDAGLKSLKFSFQGVDRKSYEEMRNTDFFDGLLETIEMLARVRGDRAFPYLHISTTITYETPAQVEAFTKRVTGLVEKVSVGRTILDLVDLNAVRLKPHEVERLRWLKEHESLVKNHPECPEIFDKLSINWDGSVSACCNDPDNLMLVGDTATQTLAEIWSDRVITKYREMLVDMRHDELPVCKDCWDYMDLFATPEAGSKPAQKEES</sequence>
<evidence type="ECO:0000256" key="5">
    <source>
        <dbReference type="ARBA" id="ARBA00023002"/>
    </source>
</evidence>
<dbReference type="GO" id="GO:0016491">
    <property type="term" value="F:oxidoreductase activity"/>
    <property type="evidence" value="ECO:0007669"/>
    <property type="project" value="UniProtKB-KW"/>
</dbReference>
<dbReference type="SUPFAM" id="SSF102114">
    <property type="entry name" value="Radical SAM enzymes"/>
    <property type="match status" value="1"/>
</dbReference>
<organism evidence="9 10">
    <name type="scientific">Paramagnetospirillum caucaseum</name>
    <dbReference type="NCBI Taxonomy" id="1244869"/>
    <lineage>
        <taxon>Bacteria</taxon>
        <taxon>Pseudomonadati</taxon>
        <taxon>Pseudomonadota</taxon>
        <taxon>Alphaproteobacteria</taxon>
        <taxon>Rhodospirillales</taxon>
        <taxon>Magnetospirillaceae</taxon>
        <taxon>Paramagnetospirillum</taxon>
    </lineage>
</organism>
<evidence type="ECO:0000313" key="9">
    <source>
        <dbReference type="EMBL" id="EME69307.1"/>
    </source>
</evidence>
<dbReference type="SFLD" id="SFLDG01067">
    <property type="entry name" value="SPASM/twitch_domain_containing"/>
    <property type="match status" value="1"/>
</dbReference>
<protein>
    <submittedName>
        <fullName evidence="9">Putative cofactor modifying protein</fullName>
    </submittedName>
</protein>
<name>M2ZPS7_9PROT</name>
<comment type="caution">
    <text evidence="9">The sequence shown here is derived from an EMBL/GenBank/DDBJ whole genome shotgun (WGS) entry which is preliminary data.</text>
</comment>
<keyword evidence="2" id="KW-0004">4Fe-4S</keyword>
<keyword evidence="6" id="KW-0408">Iron</keyword>
<keyword evidence="4" id="KW-0479">Metal-binding</keyword>
<dbReference type="InterPro" id="IPR023885">
    <property type="entry name" value="4Fe4S-binding_SPASM_dom"/>
</dbReference>